<dbReference type="RefSeq" id="WP_011764227.1">
    <property type="nucleotide sequence ID" value="NC_008702.1"/>
</dbReference>
<protein>
    <submittedName>
        <fullName evidence="2">Conserved hypothetical membrane protein</fullName>
    </submittedName>
</protein>
<dbReference type="Proteomes" id="UP000002588">
    <property type="component" value="Chromosome"/>
</dbReference>
<dbReference type="EMBL" id="AM406670">
    <property type="protein sequence ID" value="CAL93109.1"/>
    <property type="molecule type" value="Genomic_DNA"/>
</dbReference>
<dbReference type="HOGENOM" id="CLU_181383_2_0_4"/>
<keyword evidence="3" id="KW-1185">Reference proteome</keyword>
<dbReference type="Pfam" id="PF11146">
    <property type="entry name" value="DUF2905"/>
    <property type="match status" value="1"/>
</dbReference>
<gene>
    <name evidence="2" type="ordered locus">azo0492</name>
</gene>
<evidence type="ECO:0000313" key="2">
    <source>
        <dbReference type="EMBL" id="CAL93109.1"/>
    </source>
</evidence>
<keyword evidence="1" id="KW-0812">Transmembrane</keyword>
<proteinExistence type="predicted"/>
<evidence type="ECO:0000313" key="3">
    <source>
        <dbReference type="Proteomes" id="UP000002588"/>
    </source>
</evidence>
<reference evidence="2 3" key="1">
    <citation type="journal article" date="2006" name="Nat. Biotechnol.">
        <title>Complete genome of the mutualistic, N2-fixing grass endophyte Azoarcus sp. strain BH72.</title>
        <authorList>
            <person name="Krause A."/>
            <person name="Ramakumar A."/>
            <person name="Bartels D."/>
            <person name="Battistoni F."/>
            <person name="Bekel T."/>
            <person name="Boch J."/>
            <person name="Boehm M."/>
            <person name="Friedrich F."/>
            <person name="Hurek T."/>
            <person name="Krause L."/>
            <person name="Linke B."/>
            <person name="McHardy A.C."/>
            <person name="Sarkar A."/>
            <person name="Schneiker S."/>
            <person name="Syed A.A."/>
            <person name="Thauer R."/>
            <person name="Vorhoelter F.-J."/>
            <person name="Weidner S."/>
            <person name="Puehler A."/>
            <person name="Reinhold-Hurek B."/>
            <person name="Kaiser O."/>
            <person name="Goesmann A."/>
        </authorList>
    </citation>
    <scope>NUCLEOTIDE SEQUENCE [LARGE SCALE GENOMIC DNA]</scope>
    <source>
        <strain evidence="2 3">BH72</strain>
    </source>
</reference>
<evidence type="ECO:0000256" key="1">
    <source>
        <dbReference type="SAM" id="Phobius"/>
    </source>
</evidence>
<dbReference type="KEGG" id="azo:azo0492"/>
<name>A1K2Q4_AZOSB</name>
<organism evidence="2 3">
    <name type="scientific">Azoarcus sp. (strain BH72)</name>
    <dbReference type="NCBI Taxonomy" id="418699"/>
    <lineage>
        <taxon>Bacteria</taxon>
        <taxon>Pseudomonadati</taxon>
        <taxon>Pseudomonadota</taxon>
        <taxon>Betaproteobacteria</taxon>
        <taxon>Rhodocyclales</taxon>
        <taxon>Zoogloeaceae</taxon>
        <taxon>Azoarcus</taxon>
    </lineage>
</organism>
<dbReference type="OrthoDB" id="9811610at2"/>
<dbReference type="InterPro" id="IPR021320">
    <property type="entry name" value="DUF2905"/>
</dbReference>
<feature type="transmembrane region" description="Helical" evidence="1">
    <location>
        <begin position="44"/>
        <end position="62"/>
    </location>
</feature>
<dbReference type="KEGG" id="aoa:dqs_0502"/>
<dbReference type="STRING" id="62928.azo0492"/>
<dbReference type="AlphaFoldDB" id="A1K2Q4"/>
<dbReference type="eggNOG" id="ENOG503158S">
    <property type="taxonomic scope" value="Bacteria"/>
</dbReference>
<accession>A1K2Q4</accession>
<keyword evidence="1" id="KW-0472">Membrane</keyword>
<keyword evidence="1" id="KW-1133">Transmembrane helix</keyword>
<sequence length="65" mass="7348">MLKWFVVVVIVVLVSGLIQPGLARRLRLGYLPGDVAIRVRGRSYRFPFATTLLLSLLAWLLLRAL</sequence>